<dbReference type="AlphaFoldDB" id="A0AAN4ZBK2"/>
<accession>A0AAN4ZBK2</accession>
<comment type="caution">
    <text evidence="2">The sequence shown here is derived from an EMBL/GenBank/DDBJ whole genome shotgun (WGS) entry which is preliminary data.</text>
</comment>
<feature type="compositionally biased region" description="Basic and acidic residues" evidence="1">
    <location>
        <begin position="230"/>
        <end position="241"/>
    </location>
</feature>
<keyword evidence="3" id="KW-1185">Reference proteome</keyword>
<organism evidence="2 3">
    <name type="scientific">Pristionchus mayeri</name>
    <dbReference type="NCBI Taxonomy" id="1317129"/>
    <lineage>
        <taxon>Eukaryota</taxon>
        <taxon>Metazoa</taxon>
        <taxon>Ecdysozoa</taxon>
        <taxon>Nematoda</taxon>
        <taxon>Chromadorea</taxon>
        <taxon>Rhabditida</taxon>
        <taxon>Rhabditina</taxon>
        <taxon>Diplogasteromorpha</taxon>
        <taxon>Diplogasteroidea</taxon>
        <taxon>Neodiplogasteridae</taxon>
        <taxon>Pristionchus</taxon>
    </lineage>
</organism>
<feature type="compositionally biased region" description="Acidic residues" evidence="1">
    <location>
        <begin position="214"/>
        <end position="229"/>
    </location>
</feature>
<dbReference type="Proteomes" id="UP001328107">
    <property type="component" value="Unassembled WGS sequence"/>
</dbReference>
<evidence type="ECO:0000313" key="2">
    <source>
        <dbReference type="EMBL" id="GMR37666.1"/>
    </source>
</evidence>
<feature type="region of interest" description="Disordered" evidence="1">
    <location>
        <begin position="168"/>
        <end position="266"/>
    </location>
</feature>
<feature type="compositionally biased region" description="Polar residues" evidence="1">
    <location>
        <begin position="119"/>
        <end position="133"/>
    </location>
</feature>
<feature type="compositionally biased region" description="Polar residues" evidence="1">
    <location>
        <begin position="172"/>
        <end position="186"/>
    </location>
</feature>
<reference evidence="3" key="1">
    <citation type="submission" date="2022-10" db="EMBL/GenBank/DDBJ databases">
        <title>Genome assembly of Pristionchus species.</title>
        <authorList>
            <person name="Yoshida K."/>
            <person name="Sommer R.J."/>
        </authorList>
    </citation>
    <scope>NUCLEOTIDE SEQUENCE [LARGE SCALE GENOMIC DNA]</scope>
    <source>
        <strain evidence="3">RS5460</strain>
    </source>
</reference>
<evidence type="ECO:0000256" key="1">
    <source>
        <dbReference type="SAM" id="MobiDB-lite"/>
    </source>
</evidence>
<feature type="compositionally biased region" description="Acidic residues" evidence="1">
    <location>
        <begin position="285"/>
        <end position="306"/>
    </location>
</feature>
<feature type="region of interest" description="Disordered" evidence="1">
    <location>
        <begin position="285"/>
        <end position="322"/>
    </location>
</feature>
<name>A0AAN4ZBK2_9BILA</name>
<evidence type="ECO:0000313" key="3">
    <source>
        <dbReference type="Proteomes" id="UP001328107"/>
    </source>
</evidence>
<feature type="region of interest" description="Disordered" evidence="1">
    <location>
        <begin position="97"/>
        <end position="155"/>
    </location>
</feature>
<dbReference type="EMBL" id="BTRK01000002">
    <property type="protein sequence ID" value="GMR37666.1"/>
    <property type="molecule type" value="Genomic_DNA"/>
</dbReference>
<sequence length="504" mass="57180">ELQSSDFFSQSNDSLLSLIAKGFETMSVSLSDDSDRKHVQCALLNLESQRKITMQFEDNDSDPLRSLTYGLIESIHLTLQKLHRKIDALQPQRQLRNLPRVEQPTRPRGIVKTPIPFSESENSQSTTPKSSGMQDAIPKEEKSATLSRRPKEASNMSLMADSDFKEEPFDEFQSTSDANTTPNLFSDDNIKQEEISDESPVDRMEGTNESYDFTFDEDGYYDDEEEGEGGEDHRLDTDRRQPKGNMKRPSRSVGMPKRYVEDYDAPGPSVKKKCKNVTRAHPVADEEWTNEMEGDDGEYEEEEGADDTSLHNADMKRTPGNGGKTFHPSTMSLSCPVPECPFFSRYPKTWLAHLRKKHNTTPSLANVALKCKCGMVSLSCAHANVCEISHFEVVRTNDGPIRRKTNSEWDTPICMMTRNNKPCNKRPSTLTSFTAHIHRDHNSSLIKEGYYLRCECGEEANTQSTCHRHVQRCTMHNFSLHKLHEGTPQQTLFNSTKVWPAPSL</sequence>
<protein>
    <submittedName>
        <fullName evidence="2">Uncharacterized protein</fullName>
    </submittedName>
</protein>
<feature type="non-terminal residue" evidence="2">
    <location>
        <position position="1"/>
    </location>
</feature>
<proteinExistence type="predicted"/>
<feature type="compositionally biased region" description="Basic and acidic residues" evidence="1">
    <location>
        <begin position="188"/>
        <end position="206"/>
    </location>
</feature>
<gene>
    <name evidence="2" type="ORF">PMAYCL1PPCAC_07861</name>
</gene>